<evidence type="ECO:0000313" key="11">
    <source>
        <dbReference type="Proteomes" id="UP000634529"/>
    </source>
</evidence>
<dbReference type="InterPro" id="IPR001867">
    <property type="entry name" value="OmpR/PhoB-type_DNA-bd"/>
</dbReference>
<dbReference type="InterPro" id="IPR016032">
    <property type="entry name" value="Sig_transdc_resp-reg_C-effctor"/>
</dbReference>
<evidence type="ECO:0000256" key="3">
    <source>
        <dbReference type="ARBA" id="ARBA00023015"/>
    </source>
</evidence>
<dbReference type="InterPro" id="IPR011006">
    <property type="entry name" value="CheY-like_superfamily"/>
</dbReference>
<name>A0ABR9B3C2_9BACL</name>
<sequence length="242" mass="28028">MINKMQPYILAVEDDLEISKLIVKTLSEENYKVDSVYDGRSACEVLRNQVYHLVILDLMLPDMDGWDVLRWIRNHMNIPVLILTARDSEADTILGLNLGADDYLTKPYHVGELIARVNAQLRRYLKLNEQSPKESSILHHGELTLNCHTCEATVRNQTISLTAKEFAILELLMRSPKQIYSKSQIFAAIWHDDYTSDDNTVMVHIRRLREKIEENPSQPVYIQTIWGIGYRMGKLDSEDIVW</sequence>
<evidence type="ECO:0000256" key="4">
    <source>
        <dbReference type="ARBA" id="ARBA00023125"/>
    </source>
</evidence>
<dbReference type="Pfam" id="PF00486">
    <property type="entry name" value="Trans_reg_C"/>
    <property type="match status" value="1"/>
</dbReference>
<dbReference type="SMART" id="SM00448">
    <property type="entry name" value="REC"/>
    <property type="match status" value="1"/>
</dbReference>
<dbReference type="PROSITE" id="PS51755">
    <property type="entry name" value="OMPR_PHOB"/>
    <property type="match status" value="1"/>
</dbReference>
<dbReference type="Gene3D" id="3.40.50.2300">
    <property type="match status" value="1"/>
</dbReference>
<keyword evidence="5" id="KW-0804">Transcription</keyword>
<evidence type="ECO:0000259" key="9">
    <source>
        <dbReference type="PROSITE" id="PS51755"/>
    </source>
</evidence>
<evidence type="ECO:0000256" key="7">
    <source>
        <dbReference type="PROSITE-ProRule" id="PRU01091"/>
    </source>
</evidence>
<reference evidence="10 11" key="1">
    <citation type="submission" date="2020-09" db="EMBL/GenBank/DDBJ databases">
        <title>Paenibacillus sp. CAU 1523 isolated from sand of Haeundae Beach.</title>
        <authorList>
            <person name="Kim W."/>
        </authorList>
    </citation>
    <scope>NUCLEOTIDE SEQUENCE [LARGE SCALE GENOMIC DNA]</scope>
    <source>
        <strain evidence="10 11">CAU 1523</strain>
    </source>
</reference>
<accession>A0ABR9B3C2</accession>
<dbReference type="EMBL" id="JACYTN010000030">
    <property type="protein sequence ID" value="MBD8500860.1"/>
    <property type="molecule type" value="Genomic_DNA"/>
</dbReference>
<dbReference type="Proteomes" id="UP000634529">
    <property type="component" value="Unassembled WGS sequence"/>
</dbReference>
<feature type="domain" description="Response regulatory" evidence="8">
    <location>
        <begin position="8"/>
        <end position="121"/>
    </location>
</feature>
<evidence type="ECO:0000256" key="1">
    <source>
        <dbReference type="ARBA" id="ARBA00022553"/>
    </source>
</evidence>
<keyword evidence="2" id="KW-0902">Two-component regulatory system</keyword>
<dbReference type="InterPro" id="IPR039420">
    <property type="entry name" value="WalR-like"/>
</dbReference>
<dbReference type="Gene3D" id="1.10.10.10">
    <property type="entry name" value="Winged helix-like DNA-binding domain superfamily/Winged helix DNA-binding domain"/>
    <property type="match status" value="1"/>
</dbReference>
<evidence type="ECO:0000256" key="5">
    <source>
        <dbReference type="ARBA" id="ARBA00023163"/>
    </source>
</evidence>
<dbReference type="PANTHER" id="PTHR48111">
    <property type="entry name" value="REGULATOR OF RPOS"/>
    <property type="match status" value="1"/>
</dbReference>
<dbReference type="Pfam" id="PF00072">
    <property type="entry name" value="Response_reg"/>
    <property type="match status" value="1"/>
</dbReference>
<feature type="DNA-binding region" description="OmpR/PhoB-type" evidence="7">
    <location>
        <begin position="135"/>
        <end position="234"/>
    </location>
</feature>
<keyword evidence="3" id="KW-0805">Transcription regulation</keyword>
<comment type="caution">
    <text evidence="10">The sequence shown here is derived from an EMBL/GenBank/DDBJ whole genome shotgun (WGS) entry which is preliminary data.</text>
</comment>
<dbReference type="InterPro" id="IPR001789">
    <property type="entry name" value="Sig_transdc_resp-reg_receiver"/>
</dbReference>
<evidence type="ECO:0000313" key="10">
    <source>
        <dbReference type="EMBL" id="MBD8500860.1"/>
    </source>
</evidence>
<dbReference type="CDD" id="cd00383">
    <property type="entry name" value="trans_reg_C"/>
    <property type="match status" value="1"/>
</dbReference>
<dbReference type="PROSITE" id="PS50110">
    <property type="entry name" value="RESPONSE_REGULATORY"/>
    <property type="match status" value="1"/>
</dbReference>
<keyword evidence="4 7" id="KW-0238">DNA-binding</keyword>
<feature type="modified residue" description="4-aspartylphosphate" evidence="6">
    <location>
        <position position="57"/>
    </location>
</feature>
<dbReference type="Gene3D" id="6.10.250.690">
    <property type="match status" value="1"/>
</dbReference>
<keyword evidence="1 6" id="KW-0597">Phosphoprotein</keyword>
<organism evidence="10 11">
    <name type="scientific">Paenibacillus arenosi</name>
    <dbReference type="NCBI Taxonomy" id="2774142"/>
    <lineage>
        <taxon>Bacteria</taxon>
        <taxon>Bacillati</taxon>
        <taxon>Bacillota</taxon>
        <taxon>Bacilli</taxon>
        <taxon>Bacillales</taxon>
        <taxon>Paenibacillaceae</taxon>
        <taxon>Paenibacillus</taxon>
    </lineage>
</organism>
<dbReference type="CDD" id="cd17574">
    <property type="entry name" value="REC_OmpR"/>
    <property type="match status" value="1"/>
</dbReference>
<evidence type="ECO:0000256" key="6">
    <source>
        <dbReference type="PROSITE-ProRule" id="PRU00169"/>
    </source>
</evidence>
<dbReference type="SUPFAM" id="SSF52172">
    <property type="entry name" value="CheY-like"/>
    <property type="match status" value="1"/>
</dbReference>
<evidence type="ECO:0000256" key="2">
    <source>
        <dbReference type="ARBA" id="ARBA00023012"/>
    </source>
</evidence>
<dbReference type="PANTHER" id="PTHR48111:SF2">
    <property type="entry name" value="RESPONSE REGULATOR SAER"/>
    <property type="match status" value="1"/>
</dbReference>
<dbReference type="SMART" id="SM00862">
    <property type="entry name" value="Trans_reg_C"/>
    <property type="match status" value="1"/>
</dbReference>
<protein>
    <submittedName>
        <fullName evidence="10">Response regulator transcription factor</fullName>
    </submittedName>
</protein>
<proteinExistence type="predicted"/>
<dbReference type="SUPFAM" id="SSF46894">
    <property type="entry name" value="C-terminal effector domain of the bipartite response regulators"/>
    <property type="match status" value="1"/>
</dbReference>
<feature type="domain" description="OmpR/PhoB-type" evidence="9">
    <location>
        <begin position="135"/>
        <end position="234"/>
    </location>
</feature>
<keyword evidence="11" id="KW-1185">Reference proteome</keyword>
<dbReference type="InterPro" id="IPR036388">
    <property type="entry name" value="WH-like_DNA-bd_sf"/>
</dbReference>
<gene>
    <name evidence="10" type="ORF">IFO66_21460</name>
</gene>
<evidence type="ECO:0000259" key="8">
    <source>
        <dbReference type="PROSITE" id="PS50110"/>
    </source>
</evidence>